<name>A0A085WFM4_9BACT</name>
<feature type="transmembrane region" description="Helical" evidence="2">
    <location>
        <begin position="45"/>
        <end position="70"/>
    </location>
</feature>
<protein>
    <submittedName>
        <fullName evidence="3">Uncharacterized protein</fullName>
    </submittedName>
</protein>
<keyword evidence="4" id="KW-1185">Reference proteome</keyword>
<feature type="compositionally biased region" description="Basic and acidic residues" evidence="1">
    <location>
        <begin position="318"/>
        <end position="331"/>
    </location>
</feature>
<gene>
    <name evidence="3" type="ORF">DB31_0960</name>
</gene>
<accession>A0A085WFM4</accession>
<dbReference type="EMBL" id="JMCB01000010">
    <property type="protein sequence ID" value="KFE66487.1"/>
    <property type="molecule type" value="Genomic_DNA"/>
</dbReference>
<keyword evidence="2" id="KW-1133">Transmembrane helix</keyword>
<organism evidence="3 4">
    <name type="scientific">Hyalangium minutum</name>
    <dbReference type="NCBI Taxonomy" id="394096"/>
    <lineage>
        <taxon>Bacteria</taxon>
        <taxon>Pseudomonadati</taxon>
        <taxon>Myxococcota</taxon>
        <taxon>Myxococcia</taxon>
        <taxon>Myxococcales</taxon>
        <taxon>Cystobacterineae</taxon>
        <taxon>Archangiaceae</taxon>
        <taxon>Hyalangium</taxon>
    </lineage>
</organism>
<comment type="caution">
    <text evidence="3">The sequence shown here is derived from an EMBL/GenBank/DDBJ whole genome shotgun (WGS) entry which is preliminary data.</text>
</comment>
<evidence type="ECO:0000313" key="3">
    <source>
        <dbReference type="EMBL" id="KFE66487.1"/>
    </source>
</evidence>
<evidence type="ECO:0000256" key="2">
    <source>
        <dbReference type="SAM" id="Phobius"/>
    </source>
</evidence>
<dbReference type="AlphaFoldDB" id="A0A085WFM4"/>
<feature type="transmembrane region" description="Helical" evidence="2">
    <location>
        <begin position="6"/>
        <end position="24"/>
    </location>
</feature>
<feature type="region of interest" description="Disordered" evidence="1">
    <location>
        <begin position="312"/>
        <end position="331"/>
    </location>
</feature>
<sequence>MFSTDDSSWLWTLGVVVPVVLAARKKPRSGGKKPPRAPRKERFPWFAWLVVILSLGAIVVTLGIRLVVYYTNRPAPGAAAGQSPLPSMLEDTLREQMRTEISRNCPKLAALTWGDGGQPRQIVLSLASVECMSRMCEQLGGPDGGTSPRSQPHPLCESAFAGMKDQMMAVTNNYRLVCPEIAVPWAERPWSPSSELGFYAALRPCLERICERLVMGEGIPSRYCVLAADIAEGFGEEQAAVRLRERARSLEALSEVQWQGLTPQQREKAEMNQDMKLMAKRWGEVCAQGMEKYCGFRDEYCRVEGYPPDVCTSGAEARGPRDAGVRAPPRE</sequence>
<dbReference type="Proteomes" id="UP000028725">
    <property type="component" value="Unassembled WGS sequence"/>
</dbReference>
<reference evidence="3 4" key="1">
    <citation type="submission" date="2014-04" db="EMBL/GenBank/DDBJ databases">
        <title>Genome assembly of Hyalangium minutum DSM 14724.</title>
        <authorList>
            <person name="Sharma G."/>
            <person name="Subramanian S."/>
        </authorList>
    </citation>
    <scope>NUCLEOTIDE SEQUENCE [LARGE SCALE GENOMIC DNA]</scope>
    <source>
        <strain evidence="3 4">DSM 14724</strain>
    </source>
</reference>
<keyword evidence="2" id="KW-0812">Transmembrane</keyword>
<evidence type="ECO:0000256" key="1">
    <source>
        <dbReference type="SAM" id="MobiDB-lite"/>
    </source>
</evidence>
<keyword evidence="2" id="KW-0472">Membrane</keyword>
<proteinExistence type="predicted"/>
<evidence type="ECO:0000313" key="4">
    <source>
        <dbReference type="Proteomes" id="UP000028725"/>
    </source>
</evidence>